<reference evidence="2" key="2">
    <citation type="journal article" date="2018" name="Biosci. Biotechnol. Biochem.">
        <title>Polysaccharide hydrolase of the hadal zone amphipods Hirondellea gigas.</title>
        <authorList>
            <person name="Kobayashi H."/>
            <person name="Nagahama T."/>
            <person name="Arai W."/>
            <person name="Sasagawa Y."/>
            <person name="Umeda M."/>
            <person name="Hayashi T."/>
            <person name="Nikaido I."/>
            <person name="Watanabe H."/>
            <person name="Oguri K."/>
            <person name="Kitazato H."/>
            <person name="Fujioka K."/>
            <person name="Kido Y."/>
            <person name="Takami H."/>
        </authorList>
    </citation>
    <scope>NUCLEOTIDE SEQUENCE</scope>
    <source>
        <tissue evidence="2">Whole body</tissue>
    </source>
</reference>
<organism evidence="2">
    <name type="scientific">Hirondellea gigas</name>
    <dbReference type="NCBI Taxonomy" id="1518452"/>
    <lineage>
        <taxon>Eukaryota</taxon>
        <taxon>Metazoa</taxon>
        <taxon>Ecdysozoa</taxon>
        <taxon>Arthropoda</taxon>
        <taxon>Crustacea</taxon>
        <taxon>Multicrustacea</taxon>
        <taxon>Malacostraca</taxon>
        <taxon>Eumalacostraca</taxon>
        <taxon>Peracarida</taxon>
        <taxon>Amphipoda</taxon>
        <taxon>Amphilochidea</taxon>
        <taxon>Lysianassida</taxon>
        <taxon>Lysianassidira</taxon>
        <taxon>Lysianassoidea</taxon>
        <taxon>Lysianassidae</taxon>
        <taxon>Hirondellea</taxon>
    </lineage>
</organism>
<dbReference type="EMBL" id="IACT01002461">
    <property type="protein sequence ID" value="LAC21738.1"/>
    <property type="molecule type" value="mRNA"/>
</dbReference>
<dbReference type="EMBL" id="IACF01002457">
    <property type="protein sequence ID" value="LAB68110.1"/>
    <property type="molecule type" value="mRNA"/>
</dbReference>
<dbReference type="Pfam" id="PF10209">
    <property type="entry name" value="DUF2340"/>
    <property type="match status" value="1"/>
</dbReference>
<reference evidence="3" key="1">
    <citation type="submission" date="2017-11" db="EMBL/GenBank/DDBJ databases">
        <title>The sensing device of the deep-sea amphipod.</title>
        <authorList>
            <person name="Kobayashi H."/>
            <person name="Nagahama T."/>
            <person name="Arai W."/>
            <person name="Sasagawa Y."/>
            <person name="Umeda M."/>
            <person name="Hayashi T."/>
            <person name="Nikaido I."/>
            <person name="Watanabe H."/>
            <person name="Oguri K."/>
            <person name="Kitazato H."/>
            <person name="Fujioka K."/>
            <person name="Kido Y."/>
            <person name="Takami H."/>
        </authorList>
    </citation>
    <scope>NUCLEOTIDE SEQUENCE</scope>
    <source>
        <tissue evidence="3">Whole body</tissue>
    </source>
</reference>
<evidence type="ECO:0000313" key="2">
    <source>
        <dbReference type="EMBL" id="LAB68110.1"/>
    </source>
</evidence>
<dbReference type="PANTHER" id="PTHR18444:SF9">
    <property type="entry name" value="UPF0538 PROTEIN C2ORF76"/>
    <property type="match status" value="1"/>
</dbReference>
<protein>
    <submittedName>
        <fullName evidence="2">UPF0538 protein C2orf76 homolog</fullName>
    </submittedName>
</protein>
<evidence type="ECO:0000256" key="1">
    <source>
        <dbReference type="ARBA" id="ARBA00007176"/>
    </source>
</evidence>
<dbReference type="PANTHER" id="PTHR18444">
    <property type="entry name" value="UPF0538 FAMILY MEMBER"/>
    <property type="match status" value="1"/>
</dbReference>
<evidence type="ECO:0000313" key="3">
    <source>
        <dbReference type="EMBL" id="LAC21738.1"/>
    </source>
</evidence>
<sequence>MEATITIRCIRSFEHRNMRNLVLQKVDLSLTTDELKDLVISKLMSAPNFPPPFRKYPFDTFKIETQAFSFKTNDPIINREDDDTLILKPERSLLEGGVKSETEISFFKLVDYIQYKKDPVMAW</sequence>
<name>A0A2P2I2L2_9CRUS</name>
<accession>A0A2P2I2L2</accession>
<dbReference type="AlphaFoldDB" id="A0A2P2I2L2"/>
<proteinExistence type="evidence at transcript level"/>
<comment type="similarity">
    <text evidence="1">Belongs to the UPF0538 family.</text>
</comment>
<dbReference type="InterPro" id="IPR018794">
    <property type="entry name" value="UPF0538"/>
</dbReference>